<proteinExistence type="inferred from homology"/>
<dbReference type="PANTHER" id="PTHR10907:SF47">
    <property type="entry name" value="REGUCALCIN"/>
    <property type="match status" value="1"/>
</dbReference>
<dbReference type="PANTHER" id="PTHR10907">
    <property type="entry name" value="REGUCALCIN"/>
    <property type="match status" value="1"/>
</dbReference>
<gene>
    <name evidence="3" type="ORF">MU848_11620</name>
</gene>
<accession>A0ABT0DYY4</accession>
<dbReference type="SUPFAM" id="SSF63829">
    <property type="entry name" value="Calcium-dependent phosphotriesterase"/>
    <property type="match status" value="1"/>
</dbReference>
<sequence length="296" mass="31861">MGFAEELTAVGVKAPMIRTIARGFAFPEGPRWHEGRLWFADQHGGTVYVLEPDGSIHEHFDVPGGPSGMGWLPNGDLLVVSMDERRLYRRRSDAQLVVHAELADIHSGQSNDMVVDHLGRAYVGNVGFDYFNGEAPRPTCIVAVADEGMVTVAADHLHCPNGSVITPDGRTFIVAETFAFRLTAFDIDAEGRLSNRRIFADLGGYAPDGICLDAEGCVWVAVALANSVVRVREGGEILTQIPIEGARPYACMLGGMDGRDLFICCASDHDPAVTVKVRSGRIDVARVDVGSSGARP</sequence>
<name>A0ABT0DYY4_9SPHN</name>
<reference evidence="3 4" key="1">
    <citation type="submission" date="2022-04" db="EMBL/GenBank/DDBJ databases">
        <authorList>
            <person name="Huq M.A."/>
        </authorList>
    </citation>
    <scope>NUCLEOTIDE SEQUENCE [LARGE SCALE GENOMIC DNA]</scope>
    <source>
        <strain evidence="3 4">MAH-33</strain>
    </source>
</reference>
<dbReference type="EMBL" id="JALKHS010000008">
    <property type="protein sequence ID" value="MCK0532229.1"/>
    <property type="molecule type" value="Genomic_DNA"/>
</dbReference>
<dbReference type="Proteomes" id="UP001203512">
    <property type="component" value="Unassembled WGS sequence"/>
</dbReference>
<evidence type="ECO:0000259" key="2">
    <source>
        <dbReference type="Pfam" id="PF08450"/>
    </source>
</evidence>
<dbReference type="InterPro" id="IPR013658">
    <property type="entry name" value="SGL"/>
</dbReference>
<dbReference type="InterPro" id="IPR011042">
    <property type="entry name" value="6-blade_b-propeller_TolB-like"/>
</dbReference>
<comment type="caution">
    <text evidence="3">The sequence shown here is derived from an EMBL/GenBank/DDBJ whole genome shotgun (WGS) entry which is preliminary data.</text>
</comment>
<organism evidence="3 4">
    <name type="scientific">Sphingobium agri</name>
    <dbReference type="NCBI Taxonomy" id="2933566"/>
    <lineage>
        <taxon>Bacteria</taxon>
        <taxon>Pseudomonadati</taxon>
        <taxon>Pseudomonadota</taxon>
        <taxon>Alphaproteobacteria</taxon>
        <taxon>Sphingomonadales</taxon>
        <taxon>Sphingomonadaceae</taxon>
        <taxon>Sphingobium</taxon>
    </lineage>
</organism>
<dbReference type="Pfam" id="PF08450">
    <property type="entry name" value="SGL"/>
    <property type="match status" value="1"/>
</dbReference>
<feature type="domain" description="SMP-30/Gluconolactonase/LRE-like region" evidence="2">
    <location>
        <begin position="26"/>
        <end position="266"/>
    </location>
</feature>
<dbReference type="InterPro" id="IPR005511">
    <property type="entry name" value="SMP-30"/>
</dbReference>
<evidence type="ECO:0000313" key="3">
    <source>
        <dbReference type="EMBL" id="MCK0532229.1"/>
    </source>
</evidence>
<keyword evidence="4" id="KW-1185">Reference proteome</keyword>
<comment type="similarity">
    <text evidence="1">Belongs to the SMP-30/CGR1 family.</text>
</comment>
<evidence type="ECO:0000313" key="4">
    <source>
        <dbReference type="Proteomes" id="UP001203512"/>
    </source>
</evidence>
<evidence type="ECO:0000256" key="1">
    <source>
        <dbReference type="ARBA" id="ARBA00008853"/>
    </source>
</evidence>
<dbReference type="PRINTS" id="PR01790">
    <property type="entry name" value="SMP30FAMILY"/>
</dbReference>
<protein>
    <submittedName>
        <fullName evidence="3">SMP-30/gluconolactonase/LRE family protein</fullName>
    </submittedName>
</protein>
<dbReference type="Gene3D" id="2.120.10.30">
    <property type="entry name" value="TolB, C-terminal domain"/>
    <property type="match status" value="1"/>
</dbReference>